<evidence type="ECO:0000313" key="1">
    <source>
        <dbReference type="EMBL" id="PKK69004.1"/>
    </source>
</evidence>
<sequence length="482" mass="56207">MSKLIPDIFALIINQVKDERSTLFNCLLVNKLWCEITIPILWEDCLSRNLKSKCLVSLIKVLFAFLSEESKQLLIMNEINLSFIQTQRPLFDYVSYCKSIVTFDVIRVIEICYKSPLSENQEKIIEKSFYDMIFDKCSYLVHLRISYTLRYGEQFMVNFMKLEDNLSNLVELSCTQSLDERIFYNLAKICVNIKKLELEGSNKNNNIQGLIKLIEVQRKLEYFIYSGQKGQNWDNFCEIIGQALIKHKNTLKHIHGKFQLCIPLNILSSFVNLEGIILGHYTKNMNDLRLVRLPKLRSLDVSYPKGVKELIQNTSGDLKIVDINNPFAKNTEDDIIDIIQIVIAIYQNCPKLEHLYISFFDTIVDALGDLLVHCNQLECIEICSKYPFYVPANGDVVLKILSKSTSKKLERIEMSGSWKFSVESMKEFLNNWKERKYPLYFKFDINIGCLNEEFSSMIQNFVDDNVLRFNPLKFSNFLMVLL</sequence>
<reference evidence="1 2" key="2">
    <citation type="submission" date="2017-10" db="EMBL/GenBank/DDBJ databases">
        <title>Extensive intraspecific genome diversity in a model arbuscular mycorrhizal fungus.</title>
        <authorList>
            <person name="Chen E.C.H."/>
            <person name="Morin E."/>
            <person name="Baudet D."/>
            <person name="Noel J."/>
            <person name="Ndikumana S."/>
            <person name="Charron P."/>
            <person name="St-Onge C."/>
            <person name="Giorgi J."/>
            <person name="Grigoriev I.V."/>
            <person name="Roux C."/>
            <person name="Martin F.M."/>
            <person name="Corradi N."/>
        </authorList>
    </citation>
    <scope>NUCLEOTIDE SEQUENCE [LARGE SCALE GENOMIC DNA]</scope>
    <source>
        <strain evidence="1 2">C2</strain>
    </source>
</reference>
<dbReference type="EMBL" id="LLXL01000777">
    <property type="protein sequence ID" value="PKK69004.1"/>
    <property type="molecule type" value="Genomic_DNA"/>
</dbReference>
<organism evidence="1 2">
    <name type="scientific">Rhizophagus irregularis</name>
    <dbReference type="NCBI Taxonomy" id="588596"/>
    <lineage>
        <taxon>Eukaryota</taxon>
        <taxon>Fungi</taxon>
        <taxon>Fungi incertae sedis</taxon>
        <taxon>Mucoromycota</taxon>
        <taxon>Glomeromycotina</taxon>
        <taxon>Glomeromycetes</taxon>
        <taxon>Glomerales</taxon>
        <taxon>Glomeraceae</taxon>
        <taxon>Rhizophagus</taxon>
    </lineage>
</organism>
<accession>A0A2N1N555</accession>
<proteinExistence type="predicted"/>
<dbReference type="Gene3D" id="3.80.10.10">
    <property type="entry name" value="Ribonuclease Inhibitor"/>
    <property type="match status" value="1"/>
</dbReference>
<dbReference type="VEuPathDB" id="FungiDB:RhiirA1_450598"/>
<dbReference type="Proteomes" id="UP000233469">
    <property type="component" value="Unassembled WGS sequence"/>
</dbReference>
<evidence type="ECO:0000313" key="2">
    <source>
        <dbReference type="Proteomes" id="UP000233469"/>
    </source>
</evidence>
<name>A0A2N1N555_9GLOM</name>
<dbReference type="SUPFAM" id="SSF52047">
    <property type="entry name" value="RNI-like"/>
    <property type="match status" value="1"/>
</dbReference>
<dbReference type="AlphaFoldDB" id="A0A2N1N555"/>
<gene>
    <name evidence="1" type="ORF">RhiirC2_781541</name>
</gene>
<reference evidence="1 2" key="1">
    <citation type="submission" date="2016-04" db="EMBL/GenBank/DDBJ databases">
        <title>Genome analyses suggest a sexual origin of heterokaryosis in a supposedly ancient asexual fungus.</title>
        <authorList>
            <person name="Ropars J."/>
            <person name="Sedzielewska K."/>
            <person name="Noel J."/>
            <person name="Charron P."/>
            <person name="Farinelli L."/>
            <person name="Marton T."/>
            <person name="Kruger M."/>
            <person name="Pelin A."/>
            <person name="Brachmann A."/>
            <person name="Corradi N."/>
        </authorList>
    </citation>
    <scope>NUCLEOTIDE SEQUENCE [LARGE SCALE GENOMIC DNA]</scope>
    <source>
        <strain evidence="1 2">C2</strain>
    </source>
</reference>
<evidence type="ECO:0008006" key="3">
    <source>
        <dbReference type="Google" id="ProtNLM"/>
    </source>
</evidence>
<comment type="caution">
    <text evidence="1">The sequence shown here is derived from an EMBL/GenBank/DDBJ whole genome shotgun (WGS) entry which is preliminary data.</text>
</comment>
<dbReference type="VEuPathDB" id="FungiDB:RhiirFUN_000161"/>
<dbReference type="InterPro" id="IPR032675">
    <property type="entry name" value="LRR_dom_sf"/>
</dbReference>
<protein>
    <recommendedName>
        <fullName evidence="3">F-box domain-containing protein</fullName>
    </recommendedName>
</protein>
<dbReference type="VEuPathDB" id="FungiDB:FUN_005182"/>